<reference evidence="2" key="1">
    <citation type="submission" date="2014-01" db="EMBL/GenBank/DDBJ databases">
        <title>The genome of the white-rot fungus Pycnoporus cinnabarinus: a basidiomycete model with a versatile arsenal for lignocellulosic biomass breakdown.</title>
        <authorList>
            <person name="Levasseur A."/>
            <person name="Lomascolo A."/>
            <person name="Ruiz-Duenas F.J."/>
            <person name="Uzan E."/>
            <person name="Piumi F."/>
            <person name="Kues U."/>
            <person name="Ram A.F.J."/>
            <person name="Murat C."/>
            <person name="Haon M."/>
            <person name="Benoit I."/>
            <person name="Arfi Y."/>
            <person name="Chevret D."/>
            <person name="Drula E."/>
            <person name="Kwon M.J."/>
            <person name="Gouret P."/>
            <person name="Lesage-Meessen L."/>
            <person name="Lombard V."/>
            <person name="Mariette J."/>
            <person name="Noirot C."/>
            <person name="Park J."/>
            <person name="Patyshakuliyeva A."/>
            <person name="Wieneger R.A.B."/>
            <person name="Wosten H.A.B."/>
            <person name="Martin F."/>
            <person name="Coutinho P.M."/>
            <person name="de Vries R."/>
            <person name="Martinez A.T."/>
            <person name="Klopp C."/>
            <person name="Pontarotti P."/>
            <person name="Henrissat B."/>
            <person name="Record E."/>
        </authorList>
    </citation>
    <scope>NUCLEOTIDE SEQUENCE [LARGE SCALE GENOMIC DNA]</scope>
    <source>
        <strain evidence="2">BRFM137</strain>
    </source>
</reference>
<sequence length="231" mass="26510">MPHSSNLEDESDYISQISWDFQRWPLRFPAPARPCDSRRRRREQSPPPKEPSTPSEVFVNALHDGMAILGVLRSEDALKNITLVLEAQEIPGDTDGYFQDDPTWRLRLTLSDPISREQMLLILDEFNGPLRSRRAPTWLRLLTGPSFPMRSAQFVREHVWVLNVMSYLGIKPGLLEERDCPVWNIIWDFVWRVKETSEECSDMPALLEHMGNLSIGGGAELWDDAFHGDGP</sequence>
<organism evidence="2 3">
    <name type="scientific">Pycnoporus cinnabarinus</name>
    <name type="common">Cinnabar-red polypore</name>
    <name type="synonym">Trametes cinnabarina</name>
    <dbReference type="NCBI Taxonomy" id="5643"/>
    <lineage>
        <taxon>Eukaryota</taxon>
        <taxon>Fungi</taxon>
        <taxon>Dikarya</taxon>
        <taxon>Basidiomycota</taxon>
        <taxon>Agaricomycotina</taxon>
        <taxon>Agaricomycetes</taxon>
        <taxon>Polyporales</taxon>
        <taxon>Polyporaceae</taxon>
        <taxon>Trametes</taxon>
    </lineage>
</organism>
<protein>
    <submittedName>
        <fullName evidence="2">Uncharacterized protein</fullName>
    </submittedName>
</protein>
<evidence type="ECO:0000313" key="3">
    <source>
        <dbReference type="Proteomes" id="UP000029665"/>
    </source>
</evidence>
<dbReference type="OMA" id="EGHMANL"/>
<dbReference type="Proteomes" id="UP000029665">
    <property type="component" value="Unassembled WGS sequence"/>
</dbReference>
<feature type="region of interest" description="Disordered" evidence="1">
    <location>
        <begin position="27"/>
        <end position="55"/>
    </location>
</feature>
<accession>A0A060SCP5</accession>
<evidence type="ECO:0000313" key="2">
    <source>
        <dbReference type="EMBL" id="CDO71991.1"/>
    </source>
</evidence>
<dbReference type="EMBL" id="CCBP010000109">
    <property type="protein sequence ID" value="CDO71991.1"/>
    <property type="molecule type" value="Genomic_DNA"/>
</dbReference>
<proteinExistence type="predicted"/>
<comment type="caution">
    <text evidence="2">The sequence shown here is derived from an EMBL/GenBank/DDBJ whole genome shotgun (WGS) entry which is preliminary data.</text>
</comment>
<dbReference type="AlphaFoldDB" id="A0A060SCP5"/>
<keyword evidence="3" id="KW-1185">Reference proteome</keyword>
<name>A0A060SCP5_PYCCI</name>
<dbReference type="HOGENOM" id="CLU_1200349_0_0_1"/>
<evidence type="ECO:0000256" key="1">
    <source>
        <dbReference type="SAM" id="MobiDB-lite"/>
    </source>
</evidence>
<gene>
    <name evidence="2" type="ORF">BN946_scf184943.g26</name>
</gene>